<evidence type="ECO:0000256" key="4">
    <source>
        <dbReference type="ARBA" id="ARBA00023163"/>
    </source>
</evidence>
<feature type="region of interest" description="Disordered" evidence="6">
    <location>
        <begin position="316"/>
        <end position="348"/>
    </location>
</feature>
<dbReference type="GO" id="GO:0010468">
    <property type="term" value="P:regulation of gene expression"/>
    <property type="evidence" value="ECO:0007669"/>
    <property type="project" value="UniProtKB-ARBA"/>
</dbReference>
<organism evidence="7 8">
    <name type="scientific">Spizellomyces punctatus (strain DAOM BR117)</name>
    <dbReference type="NCBI Taxonomy" id="645134"/>
    <lineage>
        <taxon>Eukaryota</taxon>
        <taxon>Fungi</taxon>
        <taxon>Fungi incertae sedis</taxon>
        <taxon>Chytridiomycota</taxon>
        <taxon>Chytridiomycota incertae sedis</taxon>
        <taxon>Chytridiomycetes</taxon>
        <taxon>Spizellomycetales</taxon>
        <taxon>Spizellomycetaceae</taxon>
        <taxon>Spizellomyces</taxon>
    </lineage>
</organism>
<dbReference type="InterPro" id="IPR013907">
    <property type="entry name" value="Sds3"/>
</dbReference>
<comment type="subcellular location">
    <subcellularLocation>
        <location evidence="1">Nucleus</location>
    </subcellularLocation>
</comment>
<evidence type="ECO:0000256" key="3">
    <source>
        <dbReference type="ARBA" id="ARBA00023015"/>
    </source>
</evidence>
<dbReference type="RefSeq" id="XP_016609511.1">
    <property type="nucleotide sequence ID" value="XM_016751549.1"/>
</dbReference>
<dbReference type="GO" id="GO:0005654">
    <property type="term" value="C:nucleoplasm"/>
    <property type="evidence" value="ECO:0007669"/>
    <property type="project" value="UniProtKB-ARBA"/>
</dbReference>
<dbReference type="VEuPathDB" id="FungiDB:SPPG_03273"/>
<dbReference type="EMBL" id="KQ257454">
    <property type="protein sequence ID" value="KND01472.1"/>
    <property type="molecule type" value="Genomic_DNA"/>
</dbReference>
<dbReference type="Proteomes" id="UP000053201">
    <property type="component" value="Unassembled WGS sequence"/>
</dbReference>
<dbReference type="PANTHER" id="PTHR21964">
    <property type="entry name" value="BREAST CANCER METASTASIS-SUPPRESSOR 1"/>
    <property type="match status" value="1"/>
</dbReference>
<sequence>MADVVTGSESELVTTMDGNQDATDSDAELARLKEEAGELSDDEDDDENDEDLLTGNSLPQTQKQEGSPHTPDRREQQPTMPIHSPPPQSPSPSLVELETAAKSSKRIKQDRSKPGNSRSTEIGPEDDEHEVFRKEALKALTDIEHEFARFREKMYQEKIAELEREDAAIRNGTHPVLVSQMRHIEQKRVDRLNAAEARLRLERISFQRQFEAAVSQARTDFICKRGELRRQMIAEIEHKRWKMYDEKRKLESSDSGHPSSTVPDRAACVKRRKALKAELSEWRAIIASGGFPAATISGLSKNEINEDLESIGIQTARSHSGAAGRSKKHGIHNGKATPDISTSAPPSDSITEAMKRANDTSPSYEVRSELELLRYQGTTFRRNDKAYLYDSGSKYSVKIIGFTSSELLVQRTDGSKTKIPIEQLEDGRMQLQPKGQG</sequence>
<dbReference type="eggNOG" id="ENOG502S6Z5">
    <property type="taxonomic scope" value="Eukaryota"/>
</dbReference>
<accession>A0A0L0HK34</accession>
<keyword evidence="4" id="KW-0804">Transcription</keyword>
<dbReference type="STRING" id="645134.A0A0L0HK34"/>
<reference evidence="7 8" key="1">
    <citation type="submission" date="2009-08" db="EMBL/GenBank/DDBJ databases">
        <title>The Genome Sequence of Spizellomyces punctatus strain DAOM BR117.</title>
        <authorList>
            <consortium name="The Broad Institute Genome Sequencing Platform"/>
            <person name="Russ C."/>
            <person name="Cuomo C."/>
            <person name="Shea T."/>
            <person name="Young S.K."/>
            <person name="Zeng Q."/>
            <person name="Koehrsen M."/>
            <person name="Haas B."/>
            <person name="Borodovsky M."/>
            <person name="Guigo R."/>
            <person name="Alvarado L."/>
            <person name="Berlin A."/>
            <person name="Bochicchio J."/>
            <person name="Borenstein D."/>
            <person name="Chapman S."/>
            <person name="Chen Z."/>
            <person name="Engels R."/>
            <person name="Freedman E."/>
            <person name="Gellesch M."/>
            <person name="Goldberg J."/>
            <person name="Griggs A."/>
            <person name="Gujja S."/>
            <person name="Heiman D."/>
            <person name="Hepburn T."/>
            <person name="Howarth C."/>
            <person name="Jen D."/>
            <person name="Larson L."/>
            <person name="Lewis B."/>
            <person name="Mehta T."/>
            <person name="Park D."/>
            <person name="Pearson M."/>
            <person name="Roberts A."/>
            <person name="Saif S."/>
            <person name="Shenoy N."/>
            <person name="Sisk P."/>
            <person name="Stolte C."/>
            <person name="Sykes S."/>
            <person name="Thomson T."/>
            <person name="Walk T."/>
            <person name="White J."/>
            <person name="Yandava C."/>
            <person name="Burger G."/>
            <person name="Gray M.W."/>
            <person name="Holland P.W.H."/>
            <person name="King N."/>
            <person name="Lang F.B.F."/>
            <person name="Roger A.J."/>
            <person name="Ruiz-Trillo I."/>
            <person name="Lander E."/>
            <person name="Nusbaum C."/>
        </authorList>
    </citation>
    <scope>NUCLEOTIDE SEQUENCE [LARGE SCALE GENOMIC DNA]</scope>
    <source>
        <strain evidence="7 8">DAOM BR117</strain>
    </source>
</reference>
<dbReference type="GeneID" id="27686804"/>
<dbReference type="Pfam" id="PF08598">
    <property type="entry name" value="Sds3"/>
    <property type="match status" value="1"/>
</dbReference>
<dbReference type="Gene3D" id="1.20.5.1500">
    <property type="match status" value="1"/>
</dbReference>
<evidence type="ECO:0000256" key="6">
    <source>
        <dbReference type="SAM" id="MobiDB-lite"/>
    </source>
</evidence>
<feature type="compositionally biased region" description="Polar residues" evidence="6">
    <location>
        <begin position="7"/>
        <end position="22"/>
    </location>
</feature>
<evidence type="ECO:0000256" key="5">
    <source>
        <dbReference type="ARBA" id="ARBA00023242"/>
    </source>
</evidence>
<dbReference type="InParanoid" id="A0A0L0HK34"/>
<evidence type="ECO:0000256" key="2">
    <source>
        <dbReference type="ARBA" id="ARBA00022491"/>
    </source>
</evidence>
<dbReference type="AlphaFoldDB" id="A0A0L0HK34"/>
<dbReference type="OrthoDB" id="20886at2759"/>
<keyword evidence="5" id="KW-0539">Nucleus</keyword>
<proteinExistence type="predicted"/>
<gene>
    <name evidence="7" type="ORF">SPPG_03273</name>
</gene>
<feature type="compositionally biased region" description="Polar residues" evidence="6">
    <location>
        <begin position="339"/>
        <end position="348"/>
    </location>
</feature>
<feature type="compositionally biased region" description="Acidic residues" evidence="6">
    <location>
        <begin position="37"/>
        <end position="52"/>
    </location>
</feature>
<dbReference type="OMA" id="FELELCN"/>
<keyword evidence="8" id="KW-1185">Reference proteome</keyword>
<evidence type="ECO:0000313" key="7">
    <source>
        <dbReference type="EMBL" id="KND01472.1"/>
    </source>
</evidence>
<keyword evidence="2" id="KW-0678">Repressor</keyword>
<evidence type="ECO:0000256" key="1">
    <source>
        <dbReference type="ARBA" id="ARBA00004123"/>
    </source>
</evidence>
<feature type="region of interest" description="Disordered" evidence="6">
    <location>
        <begin position="1"/>
        <end position="128"/>
    </location>
</feature>
<evidence type="ECO:0000313" key="8">
    <source>
        <dbReference type="Proteomes" id="UP000053201"/>
    </source>
</evidence>
<name>A0A0L0HK34_SPIPD</name>
<keyword evidence="3" id="KW-0805">Transcription regulation</keyword>
<dbReference type="SMART" id="SM01401">
    <property type="entry name" value="Sds3"/>
    <property type="match status" value="1"/>
</dbReference>
<feature type="compositionally biased region" description="Polar residues" evidence="6">
    <location>
        <begin position="54"/>
        <end position="67"/>
    </location>
</feature>
<protein>
    <submittedName>
        <fullName evidence="7">Uncharacterized protein</fullName>
    </submittedName>
</protein>